<keyword evidence="9" id="KW-1185">Reference proteome</keyword>
<dbReference type="InterPro" id="IPR003370">
    <property type="entry name" value="Chromate_transpt"/>
</dbReference>
<feature type="transmembrane region" description="Helical" evidence="7">
    <location>
        <begin position="115"/>
        <end position="135"/>
    </location>
</feature>
<name>A8HUP8_AZOC5</name>
<reference evidence="9" key="2">
    <citation type="submission" date="2007-04" db="EMBL/GenBank/DDBJ databases">
        <title>Complete genome sequence of the nitrogen-fixing bacterium Azorhizobium caulinodans ORS571.</title>
        <authorList>
            <person name="Lee K.B."/>
            <person name="Backer P.D."/>
            <person name="Aono T."/>
            <person name="Liu C.T."/>
            <person name="Suzuki S."/>
            <person name="Suzuki T."/>
            <person name="Kaneko T."/>
            <person name="Yamada M."/>
            <person name="Tabata S."/>
            <person name="Kupfer D.M."/>
            <person name="Najar F.Z."/>
            <person name="Wiley G.B."/>
            <person name="Roe B."/>
            <person name="Binnewies T."/>
            <person name="Ussery D."/>
            <person name="Vereecke D."/>
            <person name="Gevers D."/>
            <person name="Holsters M."/>
            <person name="Oyaizu H."/>
        </authorList>
    </citation>
    <scope>NUCLEOTIDE SEQUENCE [LARGE SCALE GENOMIC DNA]</scope>
    <source>
        <strain evidence="9">ATCC 43989 / DSM 5975 / JCM 20966 / LMG 6465 / NBRC 14845 / NCIMB 13405 / ORS 571</strain>
    </source>
</reference>
<comment type="subcellular location">
    <subcellularLocation>
        <location evidence="1">Cell membrane</location>
        <topology evidence="1">Multi-pass membrane protein</topology>
    </subcellularLocation>
</comment>
<comment type="similarity">
    <text evidence="2">Belongs to the chromate ion transporter (CHR) (TC 2.A.51) family.</text>
</comment>
<feature type="transmembrane region" description="Helical" evidence="7">
    <location>
        <begin position="70"/>
        <end position="95"/>
    </location>
</feature>
<dbReference type="KEGG" id="azc:AZC_0970"/>
<reference evidence="8 9" key="1">
    <citation type="journal article" date="2007" name="Appl. Environ. Microbiol.">
        <title>Rhizobial factors required for stem nodule maturation and maintenance in Sesbania rostrata-Azorhizobium caulinodans ORS571 symbiosis.</title>
        <authorList>
            <person name="Suzuki S."/>
            <person name="Aono T."/>
            <person name="Lee KB."/>
            <person name="Suzuki T."/>
            <person name="Liu CT."/>
            <person name="Miwa H."/>
            <person name="Wakao S."/>
            <person name="Iki T."/>
            <person name="Oyaizu H."/>
        </authorList>
    </citation>
    <scope>NUCLEOTIDE SEQUENCE [LARGE SCALE GENOMIC DNA]</scope>
    <source>
        <strain evidence="9">ATCC 43989 / DSM 5975 / JCM 20966 / LMG 6465 / NBRC 14845 / NCIMB 13405 / ORS 571</strain>
    </source>
</reference>
<evidence type="ECO:0000256" key="6">
    <source>
        <dbReference type="ARBA" id="ARBA00023136"/>
    </source>
</evidence>
<protein>
    <submittedName>
        <fullName evidence="8">Putative transmembrane protein</fullName>
    </submittedName>
</protein>
<evidence type="ECO:0000313" key="9">
    <source>
        <dbReference type="Proteomes" id="UP000000270"/>
    </source>
</evidence>
<feature type="transmembrane region" description="Helical" evidence="7">
    <location>
        <begin position="141"/>
        <end position="173"/>
    </location>
</feature>
<reference evidence="8 9" key="4">
    <citation type="journal article" date="2009" name="Appl. Environ. Microbiol.">
        <title>Comparative genome-wide transcriptional profiling of Azorhizobium caulinodans ORS571 grown under free-living and symbiotic conditions.</title>
        <authorList>
            <person name="Tsukada S."/>
            <person name="Aono T."/>
            <person name="Akiba N."/>
            <person name="Lee KB."/>
            <person name="Liu CT."/>
            <person name="Toyazaki H."/>
            <person name="Oyaizu H."/>
        </authorList>
    </citation>
    <scope>NUCLEOTIDE SEQUENCE [LARGE SCALE GENOMIC DNA]</scope>
    <source>
        <strain evidence="9">ATCC 43989 / DSM 5975 / JCM 20966 / LMG 6465 / NBRC 14845 / NCIMB 13405 / ORS 571</strain>
    </source>
</reference>
<dbReference type="GO" id="GO:0015109">
    <property type="term" value="F:chromate transmembrane transporter activity"/>
    <property type="evidence" value="ECO:0007669"/>
    <property type="project" value="InterPro"/>
</dbReference>
<gene>
    <name evidence="8" type="ordered locus">AZC_0970</name>
</gene>
<dbReference type="AlphaFoldDB" id="A8HUP8"/>
<dbReference type="PANTHER" id="PTHR43663:SF1">
    <property type="entry name" value="CHROMATE TRANSPORTER"/>
    <property type="match status" value="1"/>
</dbReference>
<dbReference type="HOGENOM" id="CLU_018106_1_2_5"/>
<dbReference type="GO" id="GO:0005886">
    <property type="term" value="C:plasma membrane"/>
    <property type="evidence" value="ECO:0007669"/>
    <property type="project" value="UniProtKB-SubCell"/>
</dbReference>
<dbReference type="InterPro" id="IPR052518">
    <property type="entry name" value="CHR_Transporter"/>
</dbReference>
<sequence length="174" mass="18357">MMGQLLPLVAVFSYLSLLTVGGGMAAFPELKYLTVDVHHWLTFPQLIHLYSIGQMAPGPNMMMIAAVGQWVAGPLGAILVTAAFFLPTGILTLLVGRLWVRLAGWPWRASIQRGLGPVSIGLLLAGVIAIGKGAVTGWESAAIAAGVFLILIITRMNPLPLIGLAAVIGAYAFR</sequence>
<dbReference type="STRING" id="438753.AZC_0970"/>
<evidence type="ECO:0000256" key="7">
    <source>
        <dbReference type="SAM" id="Phobius"/>
    </source>
</evidence>
<proteinExistence type="inferred from homology"/>
<keyword evidence="4 7" id="KW-0812">Transmembrane</keyword>
<reference evidence="8 9" key="5">
    <citation type="journal article" date="2010" name="Appl. Environ. Microbiol.">
        <title>phrR-like gene praR of Azorhizobium caulinodans ORS571 is essential for symbiosis with Sesbania rostrata and is involved in expression of reb genes.</title>
        <authorList>
            <person name="Akiba N."/>
            <person name="Aono T."/>
            <person name="Toyazaki H."/>
            <person name="Sato S."/>
            <person name="Oyaizu H."/>
        </authorList>
    </citation>
    <scope>NUCLEOTIDE SEQUENCE [LARGE SCALE GENOMIC DNA]</scope>
    <source>
        <strain evidence="9">ATCC 43989 / DSM 5975 / JCM 20966 / LMG 6465 / NBRC 14845 / NCIMB 13405 / ORS 571</strain>
    </source>
</reference>
<keyword evidence="3" id="KW-1003">Cell membrane</keyword>
<keyword evidence="6 7" id="KW-0472">Membrane</keyword>
<organism evidence="8 9">
    <name type="scientific">Azorhizobium caulinodans (strain ATCC 43989 / DSM 5975 / JCM 20966 / LMG 6465 / NBRC 14845 / NCIMB 13405 / ORS 571)</name>
    <dbReference type="NCBI Taxonomy" id="438753"/>
    <lineage>
        <taxon>Bacteria</taxon>
        <taxon>Pseudomonadati</taxon>
        <taxon>Pseudomonadota</taxon>
        <taxon>Alphaproteobacteria</taxon>
        <taxon>Hyphomicrobiales</taxon>
        <taxon>Xanthobacteraceae</taxon>
        <taxon>Azorhizobium</taxon>
    </lineage>
</organism>
<dbReference type="Proteomes" id="UP000000270">
    <property type="component" value="Chromosome"/>
</dbReference>
<accession>A8HUP8</accession>
<dbReference type="eggNOG" id="COG2059">
    <property type="taxonomic scope" value="Bacteria"/>
</dbReference>
<evidence type="ECO:0000256" key="4">
    <source>
        <dbReference type="ARBA" id="ARBA00022692"/>
    </source>
</evidence>
<evidence type="ECO:0000256" key="5">
    <source>
        <dbReference type="ARBA" id="ARBA00022989"/>
    </source>
</evidence>
<evidence type="ECO:0000313" key="8">
    <source>
        <dbReference type="EMBL" id="BAF86968.1"/>
    </source>
</evidence>
<dbReference type="Pfam" id="PF02417">
    <property type="entry name" value="Chromate_transp"/>
    <property type="match status" value="1"/>
</dbReference>
<dbReference type="EMBL" id="AP009384">
    <property type="protein sequence ID" value="BAF86968.1"/>
    <property type="molecule type" value="Genomic_DNA"/>
</dbReference>
<evidence type="ECO:0000256" key="2">
    <source>
        <dbReference type="ARBA" id="ARBA00005262"/>
    </source>
</evidence>
<evidence type="ECO:0000256" key="3">
    <source>
        <dbReference type="ARBA" id="ARBA00022475"/>
    </source>
</evidence>
<evidence type="ECO:0000256" key="1">
    <source>
        <dbReference type="ARBA" id="ARBA00004651"/>
    </source>
</evidence>
<reference evidence="8 9" key="6">
    <citation type="journal article" date="2011" name="Appl. Environ. Microbiol.">
        <title>Involvement of the azorhizobial chromosome partition gene (parA) in the onset of bacteroid differentiation during Sesbania rostrata stem nodule development.</title>
        <authorList>
            <person name="Liu CT."/>
            <person name="Lee KB."/>
            <person name="Wang YS."/>
            <person name="Peng MH."/>
            <person name="Lee KT."/>
            <person name="Suzuki S."/>
            <person name="Suzuki T."/>
            <person name="Oyaizu H."/>
        </authorList>
    </citation>
    <scope>NUCLEOTIDE SEQUENCE [LARGE SCALE GENOMIC DNA]</scope>
    <source>
        <strain evidence="9">ATCC 43989 / DSM 5975 / JCM 20966 / LMG 6465 / NBRC 14845 / NCIMB 13405 / ORS 571</strain>
    </source>
</reference>
<dbReference type="PANTHER" id="PTHR43663">
    <property type="entry name" value="CHROMATE TRANSPORT PROTEIN-RELATED"/>
    <property type="match status" value="1"/>
</dbReference>
<reference evidence="8 9" key="3">
    <citation type="journal article" date="2008" name="BMC Genomics">
        <title>The genome of the versatile nitrogen fixer Azorhizobium caulinodans ORS571.</title>
        <authorList>
            <person name="Lee KB."/>
            <person name="Backer P.D."/>
            <person name="Aono T."/>
            <person name="Liu CT."/>
            <person name="Suzuki S."/>
            <person name="Suzuki T."/>
            <person name="Kaneko T."/>
            <person name="Yamada M."/>
            <person name="Tabata S."/>
            <person name="Kupfer D.M."/>
            <person name="Najar F.Z."/>
            <person name="Wiley G.B."/>
            <person name="Roe B."/>
            <person name="Binnewies T.T."/>
            <person name="Ussery D.W."/>
            <person name="D'Haeze W."/>
            <person name="Herder J.D."/>
            <person name="Gevers D."/>
            <person name="Vereecke D."/>
            <person name="Holsters M."/>
            <person name="Oyaizu H."/>
        </authorList>
    </citation>
    <scope>NUCLEOTIDE SEQUENCE [LARGE SCALE GENOMIC DNA]</scope>
    <source>
        <strain evidence="9">ATCC 43989 / DSM 5975 / JCM 20966 / LMG 6465 / NBRC 14845 / NCIMB 13405 / ORS 571</strain>
    </source>
</reference>
<keyword evidence="5 7" id="KW-1133">Transmembrane helix</keyword>